<dbReference type="Gene3D" id="3.30.40.10">
    <property type="entry name" value="Zinc/RING finger domain, C3HC4 (zinc finger)"/>
    <property type="match status" value="1"/>
</dbReference>
<dbReference type="PROSITE" id="PS50089">
    <property type="entry name" value="ZF_RING_2"/>
    <property type="match status" value="1"/>
</dbReference>
<dbReference type="EMBL" id="KV784364">
    <property type="protein sequence ID" value="OEU12522.1"/>
    <property type="molecule type" value="Genomic_DNA"/>
</dbReference>
<dbReference type="Proteomes" id="UP000095751">
    <property type="component" value="Unassembled WGS sequence"/>
</dbReference>
<evidence type="ECO:0000313" key="9">
    <source>
        <dbReference type="Proteomes" id="UP000095751"/>
    </source>
</evidence>
<dbReference type="PANTHER" id="PTHR45798">
    <property type="entry name" value="RING-H2 FINGER PROTEIN ATL61-RELATED-RELATED"/>
    <property type="match status" value="1"/>
</dbReference>
<evidence type="ECO:0000313" key="8">
    <source>
        <dbReference type="EMBL" id="OEU12522.1"/>
    </source>
</evidence>
<keyword evidence="1" id="KW-0479">Metal-binding</keyword>
<dbReference type="PANTHER" id="PTHR45798:SF97">
    <property type="entry name" value="ALCOHOL-SENSITIVE RING FINGER PROTEIN 1"/>
    <property type="match status" value="1"/>
</dbReference>
<dbReference type="Pfam" id="PF13639">
    <property type="entry name" value="zf-RING_2"/>
    <property type="match status" value="1"/>
</dbReference>
<accession>A0A1E7F2W9</accession>
<feature type="region of interest" description="Disordered" evidence="5">
    <location>
        <begin position="84"/>
        <end position="109"/>
    </location>
</feature>
<organism evidence="8 9">
    <name type="scientific">Fragilariopsis cylindrus CCMP1102</name>
    <dbReference type="NCBI Taxonomy" id="635003"/>
    <lineage>
        <taxon>Eukaryota</taxon>
        <taxon>Sar</taxon>
        <taxon>Stramenopiles</taxon>
        <taxon>Ochrophyta</taxon>
        <taxon>Bacillariophyta</taxon>
        <taxon>Bacillariophyceae</taxon>
        <taxon>Bacillariophycidae</taxon>
        <taxon>Bacillariales</taxon>
        <taxon>Bacillariaceae</taxon>
        <taxon>Fragilariopsis</taxon>
    </lineage>
</organism>
<proteinExistence type="predicted"/>
<evidence type="ECO:0000256" key="1">
    <source>
        <dbReference type="ARBA" id="ARBA00022723"/>
    </source>
</evidence>
<evidence type="ECO:0000256" key="5">
    <source>
        <dbReference type="SAM" id="MobiDB-lite"/>
    </source>
</evidence>
<sequence length="382" mass="43580">MKKCASILFITVLLLLISSHHLYVEGKIRYHSVRDTHSDDASIDGMDNVKVAKKKEEEEETETETEEAVSNNVRIHRVLEPVVERDTLQPSPSPSSNHSPYTYTPYSNNQTGIQSDNGLSRSLKILIASICCLFIVLVREKWINRRDEREMEVRRINRRTEREMEVSRILDWNGANEHPSTGNTHAYHIYPSNGNDSREEVNINDRYPNYARNKTLPLSLSLEDRIELYSKAFNSNGNQLILKNKHIVSKINANRSDIEVCLDIEDTINDDSSNSKNFIKESDTVEDASTTTKIMTNGTCSICIDEFIENDQIVYSELCSHVYHKHCMVSYLATNAQQEIHGSPTLDITDNPCPSCRQNYCQIRDEDLTCQLQHSVQPAAAL</sequence>
<dbReference type="OrthoDB" id="49381at2759"/>
<dbReference type="KEGG" id="fcy:FRACYDRAFT_243772"/>
<gene>
    <name evidence="8" type="ORF">FRACYDRAFT_243772</name>
</gene>
<feature type="signal peptide" evidence="6">
    <location>
        <begin position="1"/>
        <end position="26"/>
    </location>
</feature>
<evidence type="ECO:0000256" key="4">
    <source>
        <dbReference type="PROSITE-ProRule" id="PRU00175"/>
    </source>
</evidence>
<feature type="chain" id="PRO_5009192570" description="RING-type domain-containing protein" evidence="6">
    <location>
        <begin position="27"/>
        <end position="382"/>
    </location>
</feature>
<dbReference type="SUPFAM" id="SSF57850">
    <property type="entry name" value="RING/U-box"/>
    <property type="match status" value="1"/>
</dbReference>
<evidence type="ECO:0000259" key="7">
    <source>
        <dbReference type="PROSITE" id="PS50089"/>
    </source>
</evidence>
<feature type="domain" description="RING-type" evidence="7">
    <location>
        <begin position="300"/>
        <end position="357"/>
    </location>
</feature>
<dbReference type="SMART" id="SM00184">
    <property type="entry name" value="RING"/>
    <property type="match status" value="1"/>
</dbReference>
<dbReference type="InterPro" id="IPR001841">
    <property type="entry name" value="Znf_RING"/>
</dbReference>
<dbReference type="InParanoid" id="A0A1E7F2W9"/>
<dbReference type="InterPro" id="IPR013083">
    <property type="entry name" value="Znf_RING/FYVE/PHD"/>
</dbReference>
<feature type="compositionally biased region" description="Low complexity" evidence="5">
    <location>
        <begin position="94"/>
        <end position="107"/>
    </location>
</feature>
<reference evidence="8 9" key="1">
    <citation type="submission" date="2016-09" db="EMBL/GenBank/DDBJ databases">
        <title>Extensive genetic diversity and differential bi-allelic expression allows diatom success in the polar Southern Ocean.</title>
        <authorList>
            <consortium name="DOE Joint Genome Institute"/>
            <person name="Mock T."/>
            <person name="Otillar R.P."/>
            <person name="Strauss J."/>
            <person name="Dupont C."/>
            <person name="Frickenhaus S."/>
            <person name="Maumus F."/>
            <person name="Mcmullan M."/>
            <person name="Sanges R."/>
            <person name="Schmutz J."/>
            <person name="Toseland A."/>
            <person name="Valas R."/>
            <person name="Veluchamy A."/>
            <person name="Ward B.J."/>
            <person name="Allen A."/>
            <person name="Barry K."/>
            <person name="Falciatore A."/>
            <person name="Ferrante M."/>
            <person name="Fortunato A.E."/>
            <person name="Gloeckner G."/>
            <person name="Gruber A."/>
            <person name="Hipkin R."/>
            <person name="Janech M."/>
            <person name="Kroth P."/>
            <person name="Leese F."/>
            <person name="Lindquist E."/>
            <person name="Lyon B.R."/>
            <person name="Martin J."/>
            <person name="Mayer C."/>
            <person name="Parker M."/>
            <person name="Quesneville H."/>
            <person name="Raymond J."/>
            <person name="Uhlig C."/>
            <person name="Valentin K.U."/>
            <person name="Worden A.Z."/>
            <person name="Armbrust E.V."/>
            <person name="Bowler C."/>
            <person name="Green B."/>
            <person name="Moulton V."/>
            <person name="Van Oosterhout C."/>
            <person name="Grigoriev I."/>
        </authorList>
    </citation>
    <scope>NUCLEOTIDE SEQUENCE [LARGE SCALE GENOMIC DNA]</scope>
    <source>
        <strain evidence="8 9">CCMP1102</strain>
    </source>
</reference>
<dbReference type="GO" id="GO:0008270">
    <property type="term" value="F:zinc ion binding"/>
    <property type="evidence" value="ECO:0007669"/>
    <property type="project" value="UniProtKB-KW"/>
</dbReference>
<dbReference type="AlphaFoldDB" id="A0A1E7F2W9"/>
<keyword evidence="9" id="KW-1185">Reference proteome</keyword>
<protein>
    <recommendedName>
        <fullName evidence="7">RING-type domain-containing protein</fullName>
    </recommendedName>
</protein>
<evidence type="ECO:0000256" key="2">
    <source>
        <dbReference type="ARBA" id="ARBA00022771"/>
    </source>
</evidence>
<keyword evidence="3" id="KW-0862">Zinc</keyword>
<evidence type="ECO:0000256" key="3">
    <source>
        <dbReference type="ARBA" id="ARBA00022833"/>
    </source>
</evidence>
<dbReference type="InterPro" id="IPR052788">
    <property type="entry name" value="RING-type_E3_ligase_ATL"/>
</dbReference>
<keyword evidence="2 4" id="KW-0863">Zinc-finger</keyword>
<keyword evidence="6" id="KW-0732">Signal</keyword>
<name>A0A1E7F2W9_9STRA</name>
<evidence type="ECO:0000256" key="6">
    <source>
        <dbReference type="SAM" id="SignalP"/>
    </source>
</evidence>